<proteinExistence type="predicted"/>
<comment type="caution">
    <text evidence="2">The sequence shown here is derived from an EMBL/GenBank/DDBJ whole genome shotgun (WGS) entry which is preliminary data.</text>
</comment>
<dbReference type="InterPro" id="IPR044992">
    <property type="entry name" value="ChyE-like"/>
</dbReference>
<accession>M0QMN3</accession>
<dbReference type="STRING" id="1223545.GS4_28_00770"/>
<keyword evidence="3" id="KW-1185">Reference proteome</keyword>
<gene>
    <name evidence="2" type="ORF">GS4_28_00770</name>
</gene>
<dbReference type="Proteomes" id="UP000011666">
    <property type="component" value="Unassembled WGS sequence"/>
</dbReference>
<dbReference type="OrthoDB" id="5196541at2"/>
<organism evidence="2 3">
    <name type="scientific">Gordonia soli NBRC 108243</name>
    <dbReference type="NCBI Taxonomy" id="1223545"/>
    <lineage>
        <taxon>Bacteria</taxon>
        <taxon>Bacillati</taxon>
        <taxon>Actinomycetota</taxon>
        <taxon>Actinomycetes</taxon>
        <taxon>Mycobacteriales</taxon>
        <taxon>Gordoniaceae</taxon>
        <taxon>Gordonia</taxon>
    </lineage>
</organism>
<dbReference type="SUPFAM" id="SSF52317">
    <property type="entry name" value="Class I glutamine amidotransferase-like"/>
    <property type="match status" value="1"/>
</dbReference>
<dbReference type="InterPro" id="IPR017926">
    <property type="entry name" value="GATASE"/>
</dbReference>
<evidence type="ECO:0000313" key="2">
    <source>
        <dbReference type="EMBL" id="GAC69828.1"/>
    </source>
</evidence>
<dbReference type="PANTHER" id="PTHR42695">
    <property type="entry name" value="GLUTAMINE AMIDOTRANSFERASE YLR126C-RELATED"/>
    <property type="match status" value="1"/>
</dbReference>
<evidence type="ECO:0000259" key="1">
    <source>
        <dbReference type="Pfam" id="PF00117"/>
    </source>
</evidence>
<dbReference type="RefSeq" id="WP_007623266.1">
    <property type="nucleotide sequence ID" value="NZ_BANX01000028.1"/>
</dbReference>
<dbReference type="Pfam" id="PF00117">
    <property type="entry name" value="GATase"/>
    <property type="match status" value="1"/>
</dbReference>
<dbReference type="eggNOG" id="COG0518">
    <property type="taxonomic scope" value="Bacteria"/>
</dbReference>
<dbReference type="GO" id="GO:0005829">
    <property type="term" value="C:cytosol"/>
    <property type="evidence" value="ECO:0007669"/>
    <property type="project" value="TreeGrafter"/>
</dbReference>
<dbReference type="InterPro" id="IPR029062">
    <property type="entry name" value="Class_I_gatase-like"/>
</dbReference>
<feature type="domain" description="Glutamine amidotransferase" evidence="1">
    <location>
        <begin position="35"/>
        <end position="188"/>
    </location>
</feature>
<name>M0QMN3_9ACTN</name>
<protein>
    <recommendedName>
        <fullName evidence="1">Glutamine amidotransferase domain-containing protein</fullName>
    </recommendedName>
</protein>
<dbReference type="CDD" id="cd01741">
    <property type="entry name" value="GATase1_1"/>
    <property type="match status" value="1"/>
</dbReference>
<sequence>MTAEPDRPTILELRHVECESPGSYSAGLAPVADMVTVRSWREPVPTDPSPYAAILVMGGPMGADDGATIPWIADELALLRRAVAADIPIWGVCLGSQLLAHALGAAISTAATPEIGVSDVELTSDGRADPVWSHVPTDEFPTLQWHFDTFDIPDGAVRLASSSAYPNQVFRHRGSYGVQFHLEVDAALFDEWLEIEDYRTELTTHLGEDAVHATTAAVARVEPTTRPIAETVIRRWFDEYVR</sequence>
<dbReference type="AlphaFoldDB" id="M0QMN3"/>
<reference evidence="2 3" key="1">
    <citation type="submission" date="2013-01" db="EMBL/GenBank/DDBJ databases">
        <title>Whole genome shotgun sequence of Gordonia soli NBRC 108243.</title>
        <authorList>
            <person name="Isaki-Nakamura S."/>
            <person name="Hosoyama A."/>
            <person name="Tsuchikane K."/>
            <person name="Ando Y."/>
            <person name="Baba S."/>
            <person name="Ohji S."/>
            <person name="Hamada M."/>
            <person name="Tamura T."/>
            <person name="Yamazoe A."/>
            <person name="Yamazaki S."/>
            <person name="Fujita N."/>
        </authorList>
    </citation>
    <scope>NUCLEOTIDE SEQUENCE [LARGE SCALE GENOMIC DNA]</scope>
    <source>
        <strain evidence="2 3">NBRC 108243</strain>
    </source>
</reference>
<dbReference type="PROSITE" id="PS51273">
    <property type="entry name" value="GATASE_TYPE_1"/>
    <property type="match status" value="1"/>
</dbReference>
<evidence type="ECO:0000313" key="3">
    <source>
        <dbReference type="Proteomes" id="UP000011666"/>
    </source>
</evidence>
<dbReference type="Gene3D" id="3.40.50.880">
    <property type="match status" value="1"/>
</dbReference>
<dbReference type="PANTHER" id="PTHR42695:SF5">
    <property type="entry name" value="GLUTAMINE AMIDOTRANSFERASE YLR126C-RELATED"/>
    <property type="match status" value="1"/>
</dbReference>
<dbReference type="EMBL" id="BANX01000028">
    <property type="protein sequence ID" value="GAC69828.1"/>
    <property type="molecule type" value="Genomic_DNA"/>
</dbReference>